<evidence type="ECO:0000313" key="1">
    <source>
        <dbReference type="EMBL" id="WUQ85143.1"/>
    </source>
</evidence>
<dbReference type="RefSeq" id="WP_328955935.1">
    <property type="nucleotide sequence ID" value="NZ_CP108110.1"/>
</dbReference>
<organism evidence="1 2">
    <name type="scientific">Kitasatospora purpeofusca</name>
    <dbReference type="NCBI Taxonomy" id="67352"/>
    <lineage>
        <taxon>Bacteria</taxon>
        <taxon>Bacillati</taxon>
        <taxon>Actinomycetota</taxon>
        <taxon>Actinomycetes</taxon>
        <taxon>Kitasatosporales</taxon>
        <taxon>Streptomycetaceae</taxon>
        <taxon>Kitasatospora</taxon>
    </lineage>
</organism>
<dbReference type="EMBL" id="CP108110">
    <property type="protein sequence ID" value="WUQ85143.1"/>
    <property type="molecule type" value="Genomic_DNA"/>
</dbReference>
<proteinExistence type="predicted"/>
<accession>A0ABZ1U1U0</accession>
<keyword evidence="2" id="KW-1185">Reference proteome</keyword>
<sequence length="61" mass="6169">MVYNVVRSADWNAGDAHAAALRAIFGVGGFICTNGGAGSTIVKNYGFLALPNGACGSTIHI</sequence>
<dbReference type="Proteomes" id="UP001432222">
    <property type="component" value="Chromosome"/>
</dbReference>
<protein>
    <submittedName>
        <fullName evidence="1">Uncharacterized protein</fullName>
    </submittedName>
</protein>
<name>A0ABZ1U1U0_9ACTN</name>
<reference evidence="1" key="1">
    <citation type="submission" date="2022-10" db="EMBL/GenBank/DDBJ databases">
        <title>The complete genomes of actinobacterial strains from the NBC collection.</title>
        <authorList>
            <person name="Joergensen T.S."/>
            <person name="Alvarez Arevalo M."/>
            <person name="Sterndorff E.B."/>
            <person name="Faurdal D."/>
            <person name="Vuksanovic O."/>
            <person name="Mourched A.-S."/>
            <person name="Charusanti P."/>
            <person name="Shaw S."/>
            <person name="Blin K."/>
            <person name="Weber T."/>
        </authorList>
    </citation>
    <scope>NUCLEOTIDE SEQUENCE</scope>
    <source>
        <strain evidence="1">NBC_00222</strain>
    </source>
</reference>
<gene>
    <name evidence="1" type="ORF">OHA16_20550</name>
</gene>
<evidence type="ECO:0000313" key="2">
    <source>
        <dbReference type="Proteomes" id="UP001432222"/>
    </source>
</evidence>